<name>A0A934V649_9PSEU</name>
<dbReference type="InterPro" id="IPR036291">
    <property type="entry name" value="NAD(P)-bd_dom_sf"/>
</dbReference>
<comment type="similarity">
    <text evidence="2 6">Belongs to the zinc-containing alcohol dehydrogenase family.</text>
</comment>
<dbReference type="GO" id="GO:0008270">
    <property type="term" value="F:zinc ion binding"/>
    <property type="evidence" value="ECO:0007669"/>
    <property type="project" value="InterPro"/>
</dbReference>
<gene>
    <name evidence="8" type="ORF">JHE00_22810</name>
</gene>
<dbReference type="InterPro" id="IPR013149">
    <property type="entry name" value="ADH-like_C"/>
</dbReference>
<protein>
    <submittedName>
        <fullName evidence="8">Zinc-binding dehydrogenase</fullName>
    </submittedName>
</protein>
<sequence length="350" mass="36077">MTTDASTARAVLFERDADGEVAIVFGTVDVPSAGPGMLLIRPEFVGICGTDIEILHDRMPVTFDLNLPHSMGHEWSGTVVEVGDGVDAFAPGDRVLGHGDMGGNHWFGATDDGAAAELFVLPASMCFPVPDGVDMVTAAIIEPFACVLNGFQKIGGVTAADTVHVFGLGAIGLAAVAHAAYTGAQVVALDPSPLRRSRALALGAAAAFDPVDDRFSVAMIAQEVGRPDADIVVEASGASGAQAAALAHAAHQGRVLFMGLSRPRSAPAQLSLIVERDLTVCSSVGAPVAIWEPSIRYLARAGLDLGSLVTRTLPFSQAAEAFVLAQDSAADIKVMLRPDTPPPGVPVQQG</sequence>
<dbReference type="Proteomes" id="UP000635245">
    <property type="component" value="Unassembled WGS sequence"/>
</dbReference>
<proteinExistence type="inferred from homology"/>
<evidence type="ECO:0000256" key="4">
    <source>
        <dbReference type="ARBA" id="ARBA00022833"/>
    </source>
</evidence>
<dbReference type="PROSITE" id="PS00059">
    <property type="entry name" value="ADH_ZINC"/>
    <property type="match status" value="1"/>
</dbReference>
<dbReference type="PANTHER" id="PTHR43350">
    <property type="entry name" value="NAD-DEPENDENT ALCOHOL DEHYDROGENASE"/>
    <property type="match status" value="1"/>
</dbReference>
<dbReference type="PANTHER" id="PTHR43350:SF17">
    <property type="entry name" value="NAD-DEPENDENT ALCOHOL DEHYDROGENASE"/>
    <property type="match status" value="1"/>
</dbReference>
<evidence type="ECO:0000256" key="2">
    <source>
        <dbReference type="ARBA" id="ARBA00008072"/>
    </source>
</evidence>
<dbReference type="InterPro" id="IPR020843">
    <property type="entry name" value="ER"/>
</dbReference>
<comment type="caution">
    <text evidence="8">The sequence shown here is derived from an EMBL/GenBank/DDBJ whole genome shotgun (WGS) entry which is preliminary data.</text>
</comment>
<dbReference type="Gene3D" id="3.90.180.10">
    <property type="entry name" value="Medium-chain alcohol dehydrogenases, catalytic domain"/>
    <property type="match status" value="1"/>
</dbReference>
<dbReference type="InterPro" id="IPR002328">
    <property type="entry name" value="ADH_Zn_CS"/>
</dbReference>
<dbReference type="InterPro" id="IPR013154">
    <property type="entry name" value="ADH-like_N"/>
</dbReference>
<evidence type="ECO:0000259" key="7">
    <source>
        <dbReference type="SMART" id="SM00829"/>
    </source>
</evidence>
<dbReference type="Gene3D" id="3.40.50.720">
    <property type="entry name" value="NAD(P)-binding Rossmann-like Domain"/>
    <property type="match status" value="1"/>
</dbReference>
<evidence type="ECO:0000256" key="5">
    <source>
        <dbReference type="ARBA" id="ARBA00023002"/>
    </source>
</evidence>
<reference evidence="8" key="1">
    <citation type="submission" date="2020-12" db="EMBL/GenBank/DDBJ databases">
        <title>Prauserella sp. ASG 168, a novel actinomycete isolated from cave rock.</title>
        <authorList>
            <person name="Suriyachadkun C."/>
        </authorList>
    </citation>
    <scope>NUCLEOTIDE SEQUENCE</scope>
    <source>
        <strain evidence="8">ASG 168</strain>
    </source>
</reference>
<dbReference type="SUPFAM" id="SSF51735">
    <property type="entry name" value="NAD(P)-binding Rossmann-fold domains"/>
    <property type="match status" value="1"/>
</dbReference>
<dbReference type="InterPro" id="IPR011032">
    <property type="entry name" value="GroES-like_sf"/>
</dbReference>
<evidence type="ECO:0000256" key="3">
    <source>
        <dbReference type="ARBA" id="ARBA00022723"/>
    </source>
</evidence>
<dbReference type="GO" id="GO:0016491">
    <property type="term" value="F:oxidoreductase activity"/>
    <property type="evidence" value="ECO:0007669"/>
    <property type="project" value="UniProtKB-KW"/>
</dbReference>
<comment type="cofactor">
    <cofactor evidence="1 6">
        <name>Zn(2+)</name>
        <dbReference type="ChEBI" id="CHEBI:29105"/>
    </cofactor>
</comment>
<keyword evidence="9" id="KW-1185">Reference proteome</keyword>
<evidence type="ECO:0000256" key="1">
    <source>
        <dbReference type="ARBA" id="ARBA00001947"/>
    </source>
</evidence>
<accession>A0A934V649</accession>
<keyword evidence="3 6" id="KW-0479">Metal-binding</keyword>
<dbReference type="SUPFAM" id="SSF50129">
    <property type="entry name" value="GroES-like"/>
    <property type="match status" value="1"/>
</dbReference>
<dbReference type="AlphaFoldDB" id="A0A934V649"/>
<dbReference type="Pfam" id="PF00107">
    <property type="entry name" value="ADH_zinc_N"/>
    <property type="match status" value="1"/>
</dbReference>
<keyword evidence="5" id="KW-0560">Oxidoreductase</keyword>
<evidence type="ECO:0000313" key="9">
    <source>
        <dbReference type="Proteomes" id="UP000635245"/>
    </source>
</evidence>
<evidence type="ECO:0000313" key="8">
    <source>
        <dbReference type="EMBL" id="MBK1787167.1"/>
    </source>
</evidence>
<evidence type="ECO:0000256" key="6">
    <source>
        <dbReference type="RuleBase" id="RU361277"/>
    </source>
</evidence>
<dbReference type="RefSeq" id="WP_200321506.1">
    <property type="nucleotide sequence ID" value="NZ_JAENJH010000006.1"/>
</dbReference>
<keyword evidence="4 6" id="KW-0862">Zinc</keyword>
<dbReference type="Pfam" id="PF08240">
    <property type="entry name" value="ADH_N"/>
    <property type="match status" value="1"/>
</dbReference>
<dbReference type="SMART" id="SM00829">
    <property type="entry name" value="PKS_ER"/>
    <property type="match status" value="1"/>
</dbReference>
<feature type="domain" description="Enoyl reductase (ER)" evidence="7">
    <location>
        <begin position="26"/>
        <end position="336"/>
    </location>
</feature>
<dbReference type="EMBL" id="JAENJH010000006">
    <property type="protein sequence ID" value="MBK1787167.1"/>
    <property type="molecule type" value="Genomic_DNA"/>
</dbReference>
<organism evidence="8 9">
    <name type="scientific">Prauserella cavernicola</name>
    <dbReference type="NCBI Taxonomy" id="2800127"/>
    <lineage>
        <taxon>Bacteria</taxon>
        <taxon>Bacillati</taxon>
        <taxon>Actinomycetota</taxon>
        <taxon>Actinomycetes</taxon>
        <taxon>Pseudonocardiales</taxon>
        <taxon>Pseudonocardiaceae</taxon>
        <taxon>Prauserella</taxon>
    </lineage>
</organism>